<proteinExistence type="predicted"/>
<dbReference type="AlphaFoldDB" id="A0A381PJS3"/>
<evidence type="ECO:0000313" key="1">
    <source>
        <dbReference type="EMBL" id="SUZ67262.1"/>
    </source>
</evidence>
<accession>A0A381PJS3</accession>
<gene>
    <name evidence="1" type="ORF">METZ01_LOCUS20116</name>
</gene>
<reference evidence="1" key="1">
    <citation type="submission" date="2018-05" db="EMBL/GenBank/DDBJ databases">
        <authorList>
            <person name="Lanie J.A."/>
            <person name="Ng W.-L."/>
            <person name="Kazmierczak K.M."/>
            <person name="Andrzejewski T.M."/>
            <person name="Davidsen T.M."/>
            <person name="Wayne K.J."/>
            <person name="Tettelin H."/>
            <person name="Glass J.I."/>
            <person name="Rusch D."/>
            <person name="Podicherti R."/>
            <person name="Tsui H.-C.T."/>
            <person name="Winkler M.E."/>
        </authorList>
    </citation>
    <scope>NUCLEOTIDE SEQUENCE</scope>
</reference>
<organism evidence="1">
    <name type="scientific">marine metagenome</name>
    <dbReference type="NCBI Taxonomy" id="408172"/>
    <lineage>
        <taxon>unclassified sequences</taxon>
        <taxon>metagenomes</taxon>
        <taxon>ecological metagenomes</taxon>
    </lineage>
</organism>
<name>A0A381PJS3_9ZZZZ</name>
<sequence length="63" mass="7324">MIEIFFLFLGSAYTSSAITCEEIRIRVRLNPRPTKQTIKRAKKHAEFFNDTEVFVLLFSDSPV</sequence>
<dbReference type="EMBL" id="UINC01001007">
    <property type="protein sequence ID" value="SUZ67262.1"/>
    <property type="molecule type" value="Genomic_DNA"/>
</dbReference>
<protein>
    <submittedName>
        <fullName evidence="1">Uncharacterized protein</fullName>
    </submittedName>
</protein>